<organism evidence="1 2">
    <name type="scientific">Flaviaesturariibacter amylovorans</name>
    <dbReference type="NCBI Taxonomy" id="1084520"/>
    <lineage>
        <taxon>Bacteria</taxon>
        <taxon>Pseudomonadati</taxon>
        <taxon>Bacteroidota</taxon>
        <taxon>Chitinophagia</taxon>
        <taxon>Chitinophagales</taxon>
        <taxon>Chitinophagaceae</taxon>
        <taxon>Flaviaestuariibacter</taxon>
    </lineage>
</organism>
<evidence type="ECO:0000313" key="2">
    <source>
        <dbReference type="Proteomes" id="UP001501725"/>
    </source>
</evidence>
<dbReference type="Gene3D" id="3.20.20.410">
    <property type="entry name" value="Protein of unknown function UPF0759"/>
    <property type="match status" value="1"/>
</dbReference>
<protein>
    <submittedName>
        <fullName evidence="1">DUF72 domain-containing protein</fullName>
    </submittedName>
</protein>
<dbReference type="InterPro" id="IPR002763">
    <property type="entry name" value="DUF72"/>
</dbReference>
<comment type="caution">
    <text evidence="1">The sequence shown here is derived from an EMBL/GenBank/DDBJ whole genome shotgun (WGS) entry which is preliminary data.</text>
</comment>
<dbReference type="InterPro" id="IPR036520">
    <property type="entry name" value="UPF0759_sf"/>
</dbReference>
<accession>A0ABP8H3R3</accession>
<dbReference type="SUPFAM" id="SSF117396">
    <property type="entry name" value="TM1631-like"/>
    <property type="match status" value="1"/>
</dbReference>
<gene>
    <name evidence="1" type="ORF">GCM10023184_27000</name>
</gene>
<reference evidence="2" key="1">
    <citation type="journal article" date="2019" name="Int. J. Syst. Evol. Microbiol.">
        <title>The Global Catalogue of Microorganisms (GCM) 10K type strain sequencing project: providing services to taxonomists for standard genome sequencing and annotation.</title>
        <authorList>
            <consortium name="The Broad Institute Genomics Platform"/>
            <consortium name="The Broad Institute Genome Sequencing Center for Infectious Disease"/>
            <person name="Wu L."/>
            <person name="Ma J."/>
        </authorList>
    </citation>
    <scope>NUCLEOTIDE SEQUENCE [LARGE SCALE GENOMIC DNA]</scope>
    <source>
        <strain evidence="2">JCM 17919</strain>
    </source>
</reference>
<dbReference type="PANTHER" id="PTHR30348:SF4">
    <property type="entry name" value="DUF72 DOMAIN-CONTAINING PROTEIN"/>
    <property type="match status" value="1"/>
</dbReference>
<name>A0ABP8H3R3_9BACT</name>
<dbReference type="Proteomes" id="UP001501725">
    <property type="component" value="Unassembled WGS sequence"/>
</dbReference>
<dbReference type="EMBL" id="BAABGY010000007">
    <property type="protein sequence ID" value="GAA4333662.1"/>
    <property type="molecule type" value="Genomic_DNA"/>
</dbReference>
<evidence type="ECO:0000313" key="1">
    <source>
        <dbReference type="EMBL" id="GAA4333662.1"/>
    </source>
</evidence>
<dbReference type="Pfam" id="PF01904">
    <property type="entry name" value="DUF72"/>
    <property type="match status" value="1"/>
</dbReference>
<sequence>MAPREKDSNDLSSPFGGQGAGAEWRIGCSGFHYDSWKEVFYPKGLPKTKWLEHYCQHYNTLEINNTFYRFPEPRTLQRWYDIAPEGFTFTLKAPQEITHERRFEDTADLIEAFYRTAADGLEEKLGCLLFQLPPSIHYSEDFLDLVLPQLSTEFNNVIEFRHHSWWRPDVYERLRSEGVTFCGVSYPGLSPDLISNAPLIYYRFHGAPKLYYSGYSETFIGQIIDLVRTDPQARKTYLYFNNTAAAAAPGNARTAQDLAGWPS</sequence>
<dbReference type="PANTHER" id="PTHR30348">
    <property type="entry name" value="UNCHARACTERIZED PROTEIN YECE"/>
    <property type="match status" value="1"/>
</dbReference>
<keyword evidence="2" id="KW-1185">Reference proteome</keyword>
<proteinExistence type="predicted"/>
<dbReference type="RefSeq" id="WP_345256282.1">
    <property type="nucleotide sequence ID" value="NZ_BAABGY010000007.1"/>
</dbReference>